<dbReference type="FunFam" id="3.30.2010.30:FF:000001">
    <property type="entry name" value="Leukotriene A(4) hydrolase"/>
    <property type="match status" value="1"/>
</dbReference>
<keyword evidence="12" id="KW-0472">Membrane</keyword>
<dbReference type="SMART" id="SM01263">
    <property type="entry name" value="Leuk-A4-hydro_C"/>
    <property type="match status" value="1"/>
</dbReference>
<dbReference type="Pfam" id="PF01433">
    <property type="entry name" value="Peptidase_M1"/>
    <property type="match status" value="1"/>
</dbReference>
<keyword evidence="15" id="KW-1185">Reference proteome</keyword>
<evidence type="ECO:0000256" key="8">
    <source>
        <dbReference type="ARBA" id="ARBA00023049"/>
    </source>
</evidence>
<evidence type="ECO:0000256" key="3">
    <source>
        <dbReference type="ARBA" id="ARBA00022490"/>
    </source>
</evidence>
<evidence type="ECO:0000256" key="11">
    <source>
        <dbReference type="PIRSR" id="PIRSR634015-3"/>
    </source>
</evidence>
<dbReference type="SUPFAM" id="SSF48371">
    <property type="entry name" value="ARM repeat"/>
    <property type="match status" value="1"/>
</dbReference>
<sequence length="677" mass="78475">MQIIDKIKEKPLLYGSAALGFALATGLLYKQFNKSPVSNNKLWPNTIDKQSQSNLDELTTLHHDLDIKIDFKNKQLIGKVTYTFKSKINGLNKILLDVNNLQIISACEENKVISYNVVQPAKHSQVLGDYIVLNLNSKKKRDQEFKIIIEYKTNNQLQEGTAVALNWLNPEQTIGKEHPYLFTQCQAIFCRSLFPCQDSPSVKATFNAKLSVNRHLSAWCSGILTKNVYNKANDMSSYFFEQNTPIPSYLFSIVAGNLEKRQVGNRCSVITEPEFIDECEVELENMENYLIELENYITDYSWGEYKIVVLPPSFPYGGMENPTLTFVNPTIIVGDKSNVDVVIHEMAHSWSGNLVSCKNWEHFWLNEGMTMFLENKINQKLNGEGVQKVHQVLQDIDLKKDIDEYKEAGEKFFQNYTALIPNLGHDNPDDAFSSIPYMKGQQFLTYLESLLGEEIWNNFIKKYFTHFKNLSIDTDQFLDFFKKFVYEKFDKENANKIWNQIDFKTWLYTAGYPPQVHDYKSDLIEQAKLLGQEFILNDKLFQQDQEKLNKYQQFSVQLKCIFYNEIYQKVDQLNAENVGNLDRSLELLAGEANCEILIEIILIGIAVKYQPVLDRLPKFLSSVGRMKFCRPTYKELAKNSKKYPEYVELSKKLYDQNKDFYHVIASKMIAQDIKIKE</sequence>
<evidence type="ECO:0000313" key="14">
    <source>
        <dbReference type="EMBL" id="KRX08812.1"/>
    </source>
</evidence>
<dbReference type="PANTHER" id="PTHR45726">
    <property type="entry name" value="LEUKOTRIENE A-4 HYDROLASE"/>
    <property type="match status" value="1"/>
</dbReference>
<accession>A0A0V0R2R1</accession>
<proteinExistence type="inferred from homology"/>
<evidence type="ECO:0000259" key="13">
    <source>
        <dbReference type="SMART" id="SM01263"/>
    </source>
</evidence>
<keyword evidence="7 11" id="KW-0862">Zinc</keyword>
<evidence type="ECO:0000256" key="5">
    <source>
        <dbReference type="ARBA" id="ARBA00022723"/>
    </source>
</evidence>
<reference evidence="14 15" key="1">
    <citation type="journal article" date="2015" name="Sci. Rep.">
        <title>Genome of the facultative scuticociliatosis pathogen Pseudocohnilembus persalinus provides insight into its virulence through horizontal gene transfer.</title>
        <authorList>
            <person name="Xiong J."/>
            <person name="Wang G."/>
            <person name="Cheng J."/>
            <person name="Tian M."/>
            <person name="Pan X."/>
            <person name="Warren A."/>
            <person name="Jiang C."/>
            <person name="Yuan D."/>
            <person name="Miao W."/>
        </authorList>
    </citation>
    <scope>NUCLEOTIDE SEQUENCE [LARGE SCALE GENOMIC DNA]</scope>
    <source>
        <strain evidence="14">36N120E</strain>
    </source>
</reference>
<dbReference type="InterPro" id="IPR038502">
    <property type="entry name" value="M1_LTA-4_hydro/amino_C_sf"/>
</dbReference>
<comment type="caution">
    <text evidence="14">The sequence shown here is derived from an EMBL/GenBank/DDBJ whole genome shotgun (WGS) entry which is preliminary data.</text>
</comment>
<feature type="active site" description="Proton donor" evidence="9">
    <location>
        <position position="437"/>
    </location>
</feature>
<feature type="domain" description="Peptidase M1 leukotriene A4 hydrolase/aminopeptidase C-terminal" evidence="13">
    <location>
        <begin position="522"/>
        <end position="673"/>
    </location>
</feature>
<dbReference type="InterPro" id="IPR042097">
    <property type="entry name" value="Aminopeptidase_N-like_N_sf"/>
</dbReference>
<dbReference type="Gene3D" id="2.60.40.1730">
    <property type="entry name" value="tricorn interacting facor f3 domain"/>
    <property type="match status" value="1"/>
</dbReference>
<comment type="subcellular location">
    <subcellularLocation>
        <location evidence="1">Cytoplasm</location>
    </subcellularLocation>
</comment>
<dbReference type="InterPro" id="IPR049980">
    <property type="entry name" value="LTA4H_cat"/>
</dbReference>
<dbReference type="InterPro" id="IPR014782">
    <property type="entry name" value="Peptidase_M1_dom"/>
</dbReference>
<dbReference type="InterPro" id="IPR045357">
    <property type="entry name" value="Aminopeptidase_N-like_N"/>
</dbReference>
<dbReference type="InterPro" id="IPR034015">
    <property type="entry name" value="M1_LTA4H"/>
</dbReference>
<dbReference type="GO" id="GO:0006508">
    <property type="term" value="P:proteolysis"/>
    <property type="evidence" value="ECO:0007669"/>
    <property type="project" value="UniProtKB-KW"/>
</dbReference>
<evidence type="ECO:0000256" key="4">
    <source>
        <dbReference type="ARBA" id="ARBA00022670"/>
    </source>
</evidence>
<evidence type="ECO:0000256" key="1">
    <source>
        <dbReference type="ARBA" id="ARBA00004496"/>
    </source>
</evidence>
<gene>
    <name evidence="14" type="ORF">PPERSA_08916</name>
</gene>
<dbReference type="InterPro" id="IPR015211">
    <property type="entry name" value="Peptidase_M1_C"/>
</dbReference>
<dbReference type="OrthoDB" id="10031169at2759"/>
<organism evidence="14 15">
    <name type="scientific">Pseudocohnilembus persalinus</name>
    <name type="common">Ciliate</name>
    <dbReference type="NCBI Taxonomy" id="266149"/>
    <lineage>
        <taxon>Eukaryota</taxon>
        <taxon>Sar</taxon>
        <taxon>Alveolata</taxon>
        <taxon>Ciliophora</taxon>
        <taxon>Intramacronucleata</taxon>
        <taxon>Oligohymenophorea</taxon>
        <taxon>Scuticociliatia</taxon>
        <taxon>Philasterida</taxon>
        <taxon>Pseudocohnilembidae</taxon>
        <taxon>Pseudocohnilembus</taxon>
    </lineage>
</organism>
<evidence type="ECO:0000256" key="10">
    <source>
        <dbReference type="PIRSR" id="PIRSR634015-2"/>
    </source>
</evidence>
<keyword evidence="4" id="KW-0645">Protease</keyword>
<keyword evidence="6" id="KW-0378">Hydrolase</keyword>
<evidence type="ECO:0000256" key="7">
    <source>
        <dbReference type="ARBA" id="ARBA00022833"/>
    </source>
</evidence>
<keyword evidence="8" id="KW-0482">Metalloprotease</keyword>
<dbReference type="Pfam" id="PF09127">
    <property type="entry name" value="Leuk-A4-hydro_C"/>
    <property type="match status" value="1"/>
</dbReference>
<dbReference type="InParanoid" id="A0A0V0R2R1"/>
<keyword evidence="12" id="KW-0812">Transmembrane</keyword>
<dbReference type="Proteomes" id="UP000054937">
    <property type="component" value="Unassembled WGS sequence"/>
</dbReference>
<comment type="similarity">
    <text evidence="2">Belongs to the peptidase M1 family.</text>
</comment>
<evidence type="ECO:0000256" key="9">
    <source>
        <dbReference type="PIRSR" id="PIRSR634015-1"/>
    </source>
</evidence>
<dbReference type="InterPro" id="IPR027268">
    <property type="entry name" value="Peptidase_M4/M1_CTD_sf"/>
</dbReference>
<keyword evidence="12" id="KW-1133">Transmembrane helix</keyword>
<feature type="binding site" evidence="10">
    <location>
        <begin position="315"/>
        <end position="320"/>
    </location>
    <ligand>
        <name>a peptide</name>
        <dbReference type="ChEBI" id="CHEBI:60466"/>
    </ligand>
</feature>
<dbReference type="PRINTS" id="PR00756">
    <property type="entry name" value="ALADIPTASE"/>
</dbReference>
<keyword evidence="3" id="KW-0963">Cytoplasm</keyword>
<feature type="binding site" evidence="11">
    <location>
        <position position="344"/>
    </location>
    <ligand>
        <name>Zn(2+)</name>
        <dbReference type="ChEBI" id="CHEBI:29105"/>
        <note>catalytic</note>
    </ligand>
</feature>
<dbReference type="GO" id="GO:0008270">
    <property type="term" value="F:zinc ion binding"/>
    <property type="evidence" value="ECO:0007669"/>
    <property type="project" value="InterPro"/>
</dbReference>
<dbReference type="OMA" id="CTALQWM"/>
<dbReference type="SUPFAM" id="SSF63737">
    <property type="entry name" value="Leukotriene A4 hydrolase N-terminal domain"/>
    <property type="match status" value="1"/>
</dbReference>
<dbReference type="Gene3D" id="1.25.40.320">
    <property type="entry name" value="Peptidase M1, leukotriene A4 hydrolase/aminopeptidase C-terminal domain"/>
    <property type="match status" value="1"/>
</dbReference>
<dbReference type="GO" id="GO:0005829">
    <property type="term" value="C:cytosol"/>
    <property type="evidence" value="ECO:0007669"/>
    <property type="project" value="TreeGrafter"/>
</dbReference>
<dbReference type="InterPro" id="IPR016024">
    <property type="entry name" value="ARM-type_fold"/>
</dbReference>
<dbReference type="AlphaFoldDB" id="A0A0V0R2R1"/>
<keyword evidence="5 11" id="KW-0479">Metal-binding</keyword>
<feature type="binding site" evidence="10">
    <location>
        <begin position="625"/>
        <end position="627"/>
    </location>
    <ligand>
        <name>a peptide</name>
        <dbReference type="ChEBI" id="CHEBI:60466"/>
    </ligand>
</feature>
<dbReference type="Gene3D" id="3.30.2010.30">
    <property type="match status" value="1"/>
</dbReference>
<evidence type="ECO:0000313" key="15">
    <source>
        <dbReference type="Proteomes" id="UP000054937"/>
    </source>
</evidence>
<dbReference type="CDD" id="cd09599">
    <property type="entry name" value="M1_LTA4H"/>
    <property type="match status" value="1"/>
</dbReference>
<comment type="cofactor">
    <cofactor evidence="11">
        <name>Zn(2+)</name>
        <dbReference type="ChEBI" id="CHEBI:29105"/>
    </cofactor>
    <text evidence="11">Binds 1 zinc ion per subunit.</text>
</comment>
<evidence type="ECO:0000256" key="6">
    <source>
        <dbReference type="ARBA" id="ARBA00022801"/>
    </source>
</evidence>
<dbReference type="PANTHER" id="PTHR45726:SF3">
    <property type="entry name" value="LEUKOTRIENE A-4 HYDROLASE"/>
    <property type="match status" value="1"/>
</dbReference>
<dbReference type="SUPFAM" id="SSF55486">
    <property type="entry name" value="Metalloproteases ('zincins'), catalytic domain"/>
    <property type="match status" value="1"/>
</dbReference>
<protein>
    <submittedName>
        <fullName evidence="14">Armadillo-type fold</fullName>
    </submittedName>
</protein>
<feature type="binding site" evidence="11">
    <location>
        <position position="367"/>
    </location>
    <ligand>
        <name>Zn(2+)</name>
        <dbReference type="ChEBI" id="CHEBI:29105"/>
        <note>catalytic</note>
    </ligand>
</feature>
<dbReference type="InterPro" id="IPR001930">
    <property type="entry name" value="Peptidase_M1"/>
</dbReference>
<dbReference type="EMBL" id="LDAU01000057">
    <property type="protein sequence ID" value="KRX08812.1"/>
    <property type="molecule type" value="Genomic_DNA"/>
</dbReference>
<dbReference type="Pfam" id="PF17900">
    <property type="entry name" value="Peptidase_M1_N"/>
    <property type="match status" value="1"/>
</dbReference>
<feature type="binding site" evidence="10">
    <location>
        <begin position="184"/>
        <end position="186"/>
    </location>
    <ligand>
        <name>a peptide</name>
        <dbReference type="ChEBI" id="CHEBI:60466"/>
    </ligand>
</feature>
<feature type="binding site" evidence="11">
    <location>
        <position position="348"/>
    </location>
    <ligand>
        <name>Zn(2+)</name>
        <dbReference type="ChEBI" id="CHEBI:29105"/>
        <note>catalytic</note>
    </ligand>
</feature>
<name>A0A0V0R2R1_PSEPJ</name>
<dbReference type="GO" id="GO:0008237">
    <property type="term" value="F:metallopeptidase activity"/>
    <property type="evidence" value="ECO:0007669"/>
    <property type="project" value="UniProtKB-KW"/>
</dbReference>
<evidence type="ECO:0000256" key="12">
    <source>
        <dbReference type="SAM" id="Phobius"/>
    </source>
</evidence>
<feature type="active site" description="Proton acceptor" evidence="9">
    <location>
        <position position="345"/>
    </location>
</feature>
<dbReference type="Gene3D" id="1.10.390.10">
    <property type="entry name" value="Neutral Protease Domain 2"/>
    <property type="match status" value="1"/>
</dbReference>
<evidence type="ECO:0000256" key="2">
    <source>
        <dbReference type="ARBA" id="ARBA00010136"/>
    </source>
</evidence>
<feature type="transmembrane region" description="Helical" evidence="12">
    <location>
        <begin position="12"/>
        <end position="29"/>
    </location>
</feature>